<dbReference type="PANTHER" id="PTHR30026:SF20">
    <property type="entry name" value="OUTER MEMBRANE PROTEIN TOLC"/>
    <property type="match status" value="1"/>
</dbReference>
<keyword evidence="4" id="KW-0472">Membrane</keyword>
<evidence type="ECO:0000256" key="1">
    <source>
        <dbReference type="ARBA" id="ARBA00004442"/>
    </source>
</evidence>
<dbReference type="GO" id="GO:0015288">
    <property type="term" value="F:porin activity"/>
    <property type="evidence" value="ECO:0007669"/>
    <property type="project" value="TreeGrafter"/>
</dbReference>
<proteinExistence type="predicted"/>
<dbReference type="Gene3D" id="1.20.1600.10">
    <property type="entry name" value="Outer membrane efflux proteins (OEP)"/>
    <property type="match status" value="1"/>
</dbReference>
<dbReference type="STRING" id="659014.SAMN04487996_101259"/>
<dbReference type="InterPro" id="IPR051906">
    <property type="entry name" value="TolC-like"/>
</dbReference>
<comment type="subcellular location">
    <subcellularLocation>
        <location evidence="1">Cell outer membrane</location>
    </subcellularLocation>
</comment>
<keyword evidence="3" id="KW-0812">Transmembrane</keyword>
<dbReference type="EMBL" id="FNAN01000001">
    <property type="protein sequence ID" value="SDD53587.1"/>
    <property type="molecule type" value="Genomic_DNA"/>
</dbReference>
<sequence>MGKHQEDHFHYKSWLVIVGLTVIALRTNAQTRLSLDQALALARENNQWNKIAYQEQLVSIADYNDSRNAILPQITMGAFYQRFSKVTLFSDGLWDSRSITRIPGPNSAGTSVEASMNLYTGGRQKTQIQEQKQRSDLAALNLLEQESSISLQVCVQYFELVNSIEQQKLVGEQLARAETRLNNIRVLYKNTRVTRNDVLRSEVVLANVQLLAEKVMNDRRIIANRLKLLLNKKDEEDIVPTDSARIALPITMPPSADQYGSAGSSFLVRKAMIAEEISQTRLTLVRSNYRPTLALFGAYNLSYPNNLFFPPVDQAYSVGFVGLRVQYQLSSLYHNKYKESAATVRIQIAKQAEQNVADNVTDQITALYIKYQESLTRIAVAKRTIEQTEDNYRIVSTRYYNQLALLIDLLDADNLFQESKYSLVRAQVDALNYYHQLRFAQGTL</sequence>
<dbReference type="AlphaFoldDB" id="A0A1G6VKN8"/>
<evidence type="ECO:0000313" key="7">
    <source>
        <dbReference type="Proteomes" id="UP000198748"/>
    </source>
</evidence>
<keyword evidence="2" id="KW-1134">Transmembrane beta strand</keyword>
<dbReference type="Proteomes" id="UP000198748">
    <property type="component" value="Unassembled WGS sequence"/>
</dbReference>
<evidence type="ECO:0000256" key="5">
    <source>
        <dbReference type="ARBA" id="ARBA00023237"/>
    </source>
</evidence>
<dbReference type="GO" id="GO:0015562">
    <property type="term" value="F:efflux transmembrane transporter activity"/>
    <property type="evidence" value="ECO:0007669"/>
    <property type="project" value="InterPro"/>
</dbReference>
<dbReference type="GO" id="GO:0009279">
    <property type="term" value="C:cell outer membrane"/>
    <property type="evidence" value="ECO:0007669"/>
    <property type="project" value="UniProtKB-SubCell"/>
</dbReference>
<name>A0A1G6VKN8_9BACT</name>
<reference evidence="7" key="1">
    <citation type="submission" date="2016-10" db="EMBL/GenBank/DDBJ databases">
        <authorList>
            <person name="Varghese N."/>
            <person name="Submissions S."/>
        </authorList>
    </citation>
    <scope>NUCLEOTIDE SEQUENCE [LARGE SCALE GENOMIC DNA]</scope>
    <source>
        <strain evidence="7">DSM 25329</strain>
    </source>
</reference>
<evidence type="ECO:0000256" key="2">
    <source>
        <dbReference type="ARBA" id="ARBA00022452"/>
    </source>
</evidence>
<dbReference type="SUPFAM" id="SSF56954">
    <property type="entry name" value="Outer membrane efflux proteins (OEP)"/>
    <property type="match status" value="1"/>
</dbReference>
<evidence type="ECO:0000256" key="3">
    <source>
        <dbReference type="ARBA" id="ARBA00022692"/>
    </source>
</evidence>
<protein>
    <submittedName>
        <fullName evidence="6">Outer membrane protein TolC</fullName>
    </submittedName>
</protein>
<accession>A0A1G6VKN8</accession>
<keyword evidence="5" id="KW-0998">Cell outer membrane</keyword>
<keyword evidence="7" id="KW-1185">Reference proteome</keyword>
<organism evidence="6 7">
    <name type="scientific">Dyadobacter soli</name>
    <dbReference type="NCBI Taxonomy" id="659014"/>
    <lineage>
        <taxon>Bacteria</taxon>
        <taxon>Pseudomonadati</taxon>
        <taxon>Bacteroidota</taxon>
        <taxon>Cytophagia</taxon>
        <taxon>Cytophagales</taxon>
        <taxon>Spirosomataceae</taxon>
        <taxon>Dyadobacter</taxon>
    </lineage>
</organism>
<evidence type="ECO:0000313" key="6">
    <source>
        <dbReference type="EMBL" id="SDD53587.1"/>
    </source>
</evidence>
<dbReference type="GO" id="GO:1990281">
    <property type="term" value="C:efflux pump complex"/>
    <property type="evidence" value="ECO:0007669"/>
    <property type="project" value="TreeGrafter"/>
</dbReference>
<evidence type="ECO:0000256" key="4">
    <source>
        <dbReference type="ARBA" id="ARBA00023136"/>
    </source>
</evidence>
<gene>
    <name evidence="6" type="ORF">SAMN04487996_101259</name>
</gene>
<dbReference type="PANTHER" id="PTHR30026">
    <property type="entry name" value="OUTER MEMBRANE PROTEIN TOLC"/>
    <property type="match status" value="1"/>
</dbReference>